<evidence type="ECO:0000313" key="1">
    <source>
        <dbReference type="EMBL" id="GAH56691.1"/>
    </source>
</evidence>
<feature type="non-terminal residue" evidence="1">
    <location>
        <position position="1"/>
    </location>
</feature>
<dbReference type="AlphaFoldDB" id="X1GFK8"/>
<sequence length="29" mass="3071">YTLVLAVVMATTSVIQGIIFEKIEGGGFL</sequence>
<protein>
    <submittedName>
        <fullName evidence="1">Uncharacterized protein</fullName>
    </submittedName>
</protein>
<reference evidence="1" key="1">
    <citation type="journal article" date="2014" name="Front. Microbiol.">
        <title>High frequency of phylogenetically diverse reductive dehalogenase-homologous genes in deep subseafloor sedimentary metagenomes.</title>
        <authorList>
            <person name="Kawai M."/>
            <person name="Futagami T."/>
            <person name="Toyoda A."/>
            <person name="Takaki Y."/>
            <person name="Nishi S."/>
            <person name="Hori S."/>
            <person name="Arai W."/>
            <person name="Tsubouchi T."/>
            <person name="Morono Y."/>
            <person name="Uchiyama I."/>
            <person name="Ito T."/>
            <person name="Fujiyama A."/>
            <person name="Inagaki F."/>
            <person name="Takami H."/>
        </authorList>
    </citation>
    <scope>NUCLEOTIDE SEQUENCE</scope>
    <source>
        <strain evidence="1">Expedition CK06-06</strain>
    </source>
</reference>
<gene>
    <name evidence="1" type="ORF">S03H2_38501</name>
</gene>
<dbReference type="EMBL" id="BARU01023743">
    <property type="protein sequence ID" value="GAH56691.1"/>
    <property type="molecule type" value="Genomic_DNA"/>
</dbReference>
<accession>X1GFK8</accession>
<comment type="caution">
    <text evidence="1">The sequence shown here is derived from an EMBL/GenBank/DDBJ whole genome shotgun (WGS) entry which is preliminary data.</text>
</comment>
<proteinExistence type="predicted"/>
<name>X1GFK8_9ZZZZ</name>
<organism evidence="1">
    <name type="scientific">marine sediment metagenome</name>
    <dbReference type="NCBI Taxonomy" id="412755"/>
    <lineage>
        <taxon>unclassified sequences</taxon>
        <taxon>metagenomes</taxon>
        <taxon>ecological metagenomes</taxon>
    </lineage>
</organism>